<dbReference type="SUPFAM" id="SSF52016">
    <property type="entry name" value="LeuD/IlvD-like"/>
    <property type="match status" value="1"/>
</dbReference>
<dbReference type="EC" id="4.2.1.9" evidence="2"/>
<gene>
    <name evidence="2" type="ORF">C493_21106</name>
</gene>
<dbReference type="PANTHER" id="PTHR21000">
    <property type="entry name" value="DIHYDROXY-ACID DEHYDRATASE DAD"/>
    <property type="match status" value="1"/>
</dbReference>
<dbReference type="Proteomes" id="UP000011602">
    <property type="component" value="Unassembled WGS sequence"/>
</dbReference>
<dbReference type="InterPro" id="IPR042096">
    <property type="entry name" value="Dihydro-acid_dehy_C"/>
</dbReference>
<reference evidence="2 3" key="1">
    <citation type="journal article" date="2014" name="PLoS Genet.">
        <title>Phylogenetically driven sequencing of extremely halophilic archaea reveals strategies for static and dynamic osmo-response.</title>
        <authorList>
            <person name="Becker E.A."/>
            <person name="Seitzer P.M."/>
            <person name="Tritt A."/>
            <person name="Larsen D."/>
            <person name="Krusor M."/>
            <person name="Yao A.I."/>
            <person name="Wu D."/>
            <person name="Madern D."/>
            <person name="Eisen J.A."/>
            <person name="Darling A.E."/>
            <person name="Facciotti M.T."/>
        </authorList>
    </citation>
    <scope>NUCLEOTIDE SEQUENCE [LARGE SCALE GENOMIC DNA]</scope>
    <source>
        <strain evidence="2 3">JCM 12255</strain>
    </source>
</reference>
<feature type="non-terminal residue" evidence="2">
    <location>
        <position position="1"/>
    </location>
</feature>
<sequence length="139" mass="14420">HVDTGDVIGIRNEGPQGGPGMREMLGVTSAVAGQGHAEDVALFTDGRFSGATRGFSIGHVAPEAAVGGPIAALEDGDTVTIDIDELELSVDLTDEEIEQRLAEREQPEPNYSSGVLAKYGQQFDSAANGAVTNPGAKRE</sequence>
<dbReference type="RefSeq" id="WP_007261467.1">
    <property type="nucleotide sequence ID" value="NZ_AOHZ01000104.1"/>
</dbReference>
<name>L9WKV3_9EURY</name>
<evidence type="ECO:0000259" key="1">
    <source>
        <dbReference type="Pfam" id="PF24877"/>
    </source>
</evidence>
<dbReference type="PATRIC" id="fig|1227499.3.peg.4331"/>
<dbReference type="PANTHER" id="PTHR21000:SF5">
    <property type="entry name" value="DIHYDROXY-ACID DEHYDRATASE, MITOCHONDRIAL"/>
    <property type="match status" value="1"/>
</dbReference>
<evidence type="ECO:0000313" key="3">
    <source>
        <dbReference type="Proteomes" id="UP000011602"/>
    </source>
</evidence>
<organism evidence="2 3">
    <name type="scientific">Natronolimnohabitans innermongolicus JCM 12255</name>
    <dbReference type="NCBI Taxonomy" id="1227499"/>
    <lineage>
        <taxon>Archaea</taxon>
        <taxon>Methanobacteriati</taxon>
        <taxon>Methanobacteriota</taxon>
        <taxon>Stenosarchaea group</taxon>
        <taxon>Halobacteria</taxon>
        <taxon>Halobacteriales</taxon>
        <taxon>Natrialbaceae</taxon>
        <taxon>Natronolimnohabitans</taxon>
    </lineage>
</organism>
<dbReference type="AlphaFoldDB" id="L9WKV3"/>
<dbReference type="InterPro" id="IPR050165">
    <property type="entry name" value="DHAD_IlvD/Edd"/>
</dbReference>
<protein>
    <submittedName>
        <fullName evidence="2">Dihydroxy-acid dehydratase</fullName>
        <ecNumber evidence="2">4.2.1.9</ecNumber>
    </submittedName>
</protein>
<dbReference type="InterPro" id="IPR056740">
    <property type="entry name" value="ILV_EDD_C"/>
</dbReference>
<dbReference type="Pfam" id="PF24877">
    <property type="entry name" value="ILV_EDD_C"/>
    <property type="match status" value="1"/>
</dbReference>
<dbReference type="PROSITE" id="PS00887">
    <property type="entry name" value="ILVD_EDD_2"/>
    <property type="match status" value="1"/>
</dbReference>
<dbReference type="eggNOG" id="arCOG04045">
    <property type="taxonomic scope" value="Archaea"/>
</dbReference>
<dbReference type="STRING" id="1227499.C493_21106"/>
<keyword evidence="3" id="KW-1185">Reference proteome</keyword>
<dbReference type="InterPro" id="IPR020558">
    <property type="entry name" value="DiOHA_6PGluconate_deHydtase_CS"/>
</dbReference>
<accession>L9WKV3</accession>
<dbReference type="GO" id="GO:0004160">
    <property type="term" value="F:dihydroxy-acid dehydratase activity"/>
    <property type="evidence" value="ECO:0007669"/>
    <property type="project" value="UniProtKB-EC"/>
</dbReference>
<comment type="caution">
    <text evidence="2">The sequence shown here is derived from an EMBL/GenBank/DDBJ whole genome shotgun (WGS) entry which is preliminary data.</text>
</comment>
<dbReference type="Gene3D" id="3.50.30.80">
    <property type="entry name" value="IlvD/EDD C-terminal domain-like"/>
    <property type="match status" value="1"/>
</dbReference>
<keyword evidence="2" id="KW-0456">Lyase</keyword>
<dbReference type="EMBL" id="AOHZ01000104">
    <property type="protein sequence ID" value="ELY48983.1"/>
    <property type="molecule type" value="Genomic_DNA"/>
</dbReference>
<feature type="domain" description="Dihydroxy-acid/6-phosphogluconate dehydratase C-terminal" evidence="1">
    <location>
        <begin position="2"/>
        <end position="130"/>
    </location>
</feature>
<dbReference type="OrthoDB" id="350752at2157"/>
<evidence type="ECO:0000313" key="2">
    <source>
        <dbReference type="EMBL" id="ELY48983.1"/>
    </source>
</evidence>
<dbReference type="GO" id="GO:0009082">
    <property type="term" value="P:branched-chain amino acid biosynthetic process"/>
    <property type="evidence" value="ECO:0007669"/>
    <property type="project" value="TreeGrafter"/>
</dbReference>
<proteinExistence type="predicted"/>